<evidence type="ECO:0000256" key="1">
    <source>
        <dbReference type="SAM" id="MobiDB-lite"/>
    </source>
</evidence>
<protein>
    <recommendedName>
        <fullName evidence="2">NB-ARC domain-containing protein</fullName>
    </recommendedName>
</protein>
<evidence type="ECO:0000313" key="3">
    <source>
        <dbReference type="EMBL" id="GDY32331.1"/>
    </source>
</evidence>
<evidence type="ECO:0000259" key="2">
    <source>
        <dbReference type="Pfam" id="PF00931"/>
    </source>
</evidence>
<dbReference type="AlphaFoldDB" id="A0A4D4J6U1"/>
<proteinExistence type="predicted"/>
<accession>A0A4D4J6U1</accession>
<feature type="compositionally biased region" description="Low complexity" evidence="1">
    <location>
        <begin position="230"/>
        <end position="239"/>
    </location>
</feature>
<dbReference type="PANTHER" id="PTHR47691">
    <property type="entry name" value="REGULATOR-RELATED"/>
    <property type="match status" value="1"/>
</dbReference>
<feature type="region of interest" description="Disordered" evidence="1">
    <location>
        <begin position="182"/>
        <end position="239"/>
    </location>
</feature>
<dbReference type="InterPro" id="IPR002182">
    <property type="entry name" value="NB-ARC"/>
</dbReference>
<name>A0A4D4J6U1_9PSEU</name>
<comment type="caution">
    <text evidence="3">The sequence shown here is derived from an EMBL/GenBank/DDBJ whole genome shotgun (WGS) entry which is preliminary data.</text>
</comment>
<dbReference type="Pfam" id="PF00931">
    <property type="entry name" value="NB-ARC"/>
    <property type="match status" value="1"/>
</dbReference>
<dbReference type="GO" id="GO:0043531">
    <property type="term" value="F:ADP binding"/>
    <property type="evidence" value="ECO:0007669"/>
    <property type="project" value="InterPro"/>
</dbReference>
<evidence type="ECO:0000313" key="4">
    <source>
        <dbReference type="Proteomes" id="UP000298860"/>
    </source>
</evidence>
<dbReference type="SUPFAM" id="SSF52540">
    <property type="entry name" value="P-loop containing nucleoside triphosphate hydrolases"/>
    <property type="match status" value="1"/>
</dbReference>
<gene>
    <name evidence="3" type="ORF">GTS_39640</name>
</gene>
<dbReference type="InterPro" id="IPR027417">
    <property type="entry name" value="P-loop_NTPase"/>
</dbReference>
<keyword evidence="4" id="KW-1185">Reference proteome</keyword>
<organism evidence="3 4">
    <name type="scientific">Gandjariella thermophila</name>
    <dbReference type="NCBI Taxonomy" id="1931992"/>
    <lineage>
        <taxon>Bacteria</taxon>
        <taxon>Bacillati</taxon>
        <taxon>Actinomycetota</taxon>
        <taxon>Actinomycetes</taxon>
        <taxon>Pseudonocardiales</taxon>
        <taxon>Pseudonocardiaceae</taxon>
        <taxon>Gandjariella</taxon>
    </lineage>
</organism>
<feature type="compositionally biased region" description="Basic residues" evidence="1">
    <location>
        <begin position="202"/>
        <end position="211"/>
    </location>
</feature>
<feature type="domain" description="NB-ARC" evidence="2">
    <location>
        <begin position="25"/>
        <end position="106"/>
    </location>
</feature>
<dbReference type="Gene3D" id="3.40.50.300">
    <property type="entry name" value="P-loop containing nucleotide triphosphate hydrolases"/>
    <property type="match status" value="1"/>
</dbReference>
<dbReference type="Proteomes" id="UP000298860">
    <property type="component" value="Unassembled WGS sequence"/>
</dbReference>
<reference evidence="4" key="1">
    <citation type="submission" date="2019-04" db="EMBL/GenBank/DDBJ databases">
        <title>Draft genome sequence of Pseudonocardiaceae bacterium SL3-2-4.</title>
        <authorList>
            <person name="Ningsih F."/>
            <person name="Yokota A."/>
            <person name="Sakai Y."/>
            <person name="Nanatani K."/>
            <person name="Yabe S."/>
            <person name="Oetari A."/>
            <person name="Sjamsuridzal W."/>
        </authorList>
    </citation>
    <scope>NUCLEOTIDE SEQUENCE [LARGE SCALE GENOMIC DNA]</scope>
    <source>
        <strain evidence="4">SL3-2-4</strain>
    </source>
</reference>
<dbReference type="EMBL" id="BJFL01000023">
    <property type="protein sequence ID" value="GDY32331.1"/>
    <property type="molecule type" value="Genomic_DNA"/>
</dbReference>
<sequence>MEMTSFINRQAEVDRARSLVRSSRPLTLTGAGGVGKTRLALRVARGMGRSFPDGMWFVDLAPLRNPALLAHTVAQTLELADQAAHDPVDVLVSYLRPRRLLLVLDNCERVRCRSISEERGDIWALSWALWTLALVEWSRGRPGLAAEYARQCLRIKHVFHDALGVACALDMLAWTAAAEGGRRPRHGAAGCRPDHLADHRGTPGRRSRAGRLARGERGRRPAGAGGQGVRRGVQARHGL</sequence>
<feature type="compositionally biased region" description="Basic and acidic residues" evidence="1">
    <location>
        <begin position="192"/>
        <end position="201"/>
    </location>
</feature>
<dbReference type="PANTHER" id="PTHR47691:SF3">
    <property type="entry name" value="HTH-TYPE TRANSCRIPTIONAL REGULATOR RV0890C-RELATED"/>
    <property type="match status" value="1"/>
</dbReference>